<feature type="binding site" evidence="5">
    <location>
        <position position="186"/>
    </location>
    <ligand>
        <name>substrate</name>
    </ligand>
</feature>
<feature type="binding site" evidence="5">
    <location>
        <begin position="104"/>
        <end position="107"/>
    </location>
    <ligand>
        <name>NADP(+)</name>
        <dbReference type="ChEBI" id="CHEBI:58349"/>
    </ligand>
</feature>
<dbReference type="AlphaFoldDB" id="E6VUG2"/>
<feature type="site" description="Important for catalytic activity" evidence="5">
    <location>
        <position position="106"/>
    </location>
</feature>
<dbReference type="PANTHER" id="PTHR43238">
    <property type="entry name" value="GDP-L-FUCOSE SYNTHASE"/>
    <property type="match status" value="1"/>
</dbReference>
<evidence type="ECO:0000256" key="4">
    <source>
        <dbReference type="ARBA" id="ARBA00023235"/>
    </source>
</evidence>
<comment type="caution">
    <text evidence="5">Lacks conserved residue(s) required for the propagation of feature annotation.</text>
</comment>
<keyword evidence="2 5" id="KW-0521">NADP</keyword>
<comment type="similarity">
    <text evidence="1 5">Belongs to the NAD(P)-dependent epimerase/dehydratase family. Fucose synthase subfamily.</text>
</comment>
<dbReference type="GO" id="GO:0050577">
    <property type="term" value="F:GDP-L-fucose synthase activity"/>
    <property type="evidence" value="ECO:0007669"/>
    <property type="project" value="UniProtKB-UniRule"/>
</dbReference>
<proteinExistence type="inferred from homology"/>
<reference evidence="8" key="1">
    <citation type="submission" date="2010-12" db="EMBL/GenBank/DDBJ databases">
        <title>Complete sequence of Desulfovibrio aespoeensis Aspo-2.</title>
        <authorList>
            <consortium name="US DOE Joint Genome Institute"/>
            <person name="Lucas S."/>
            <person name="Copeland A."/>
            <person name="Lapidus A."/>
            <person name="Cheng J.-F."/>
            <person name="Goodwin L."/>
            <person name="Pitluck S."/>
            <person name="Chertkov O."/>
            <person name="Misra M."/>
            <person name="Detter J.C."/>
            <person name="Han C."/>
            <person name="Tapia R."/>
            <person name="Land M."/>
            <person name="Hauser L."/>
            <person name="Kyrpides N."/>
            <person name="Ivanova N."/>
            <person name="Ovchinnikova G."/>
            <person name="Pedersen K."/>
            <person name="Jagevall S."/>
            <person name="Hazen T."/>
            <person name="Woyke T."/>
        </authorList>
    </citation>
    <scope>NUCLEOTIDE SEQUENCE [LARGE SCALE GENOMIC DNA]</scope>
    <source>
        <strain evidence="8">ATCC 700646 / DSM 10631 / Aspo-2</strain>
    </source>
</reference>
<feature type="site" description="Important for catalytic activity" evidence="5">
    <location>
        <position position="108"/>
    </location>
</feature>
<dbReference type="InterPro" id="IPR028614">
    <property type="entry name" value="GDP_fucose/colitose_synth"/>
</dbReference>
<feature type="binding site" evidence="5">
    <location>
        <position position="201"/>
    </location>
    <ligand>
        <name>substrate</name>
    </ligand>
</feature>
<comment type="function">
    <text evidence="5">Catalyzes the two-step NADP-dependent conversion of GDP-4-dehydro-6-deoxy-D-mannose to GDP-fucose, involving an epimerase and a reductase reaction.</text>
</comment>
<feature type="domain" description="NAD-dependent epimerase/dehydratase" evidence="6">
    <location>
        <begin position="7"/>
        <end position="236"/>
    </location>
</feature>
<keyword evidence="3 5" id="KW-0560">Oxidoreductase</keyword>
<evidence type="ECO:0000256" key="3">
    <source>
        <dbReference type="ARBA" id="ARBA00023002"/>
    </source>
</evidence>
<dbReference type="EC" id="1.1.1.271" evidence="5"/>
<evidence type="ECO:0000256" key="2">
    <source>
        <dbReference type="ARBA" id="ARBA00022857"/>
    </source>
</evidence>
<dbReference type="Pfam" id="PF01370">
    <property type="entry name" value="Epimerase"/>
    <property type="match status" value="1"/>
</dbReference>
<dbReference type="UniPathway" id="UPA00128">
    <property type="reaction ID" value="UER00191"/>
</dbReference>
<keyword evidence="8" id="KW-1185">Reference proteome</keyword>
<evidence type="ECO:0000259" key="6">
    <source>
        <dbReference type="Pfam" id="PF01370"/>
    </source>
</evidence>
<keyword evidence="5" id="KW-0511">Multifunctional enzyme</keyword>
<accession>E6VUG2</accession>
<feature type="binding site" evidence="5">
    <location>
        <position position="178"/>
    </location>
    <ligand>
        <name>NADP(+)</name>
        <dbReference type="ChEBI" id="CHEBI:58349"/>
    </ligand>
</feature>
<name>E6VUG2_PSEA9</name>
<evidence type="ECO:0000313" key="7">
    <source>
        <dbReference type="EMBL" id="ADU61107.1"/>
    </source>
</evidence>
<organism evidence="7 8">
    <name type="scientific">Pseudodesulfovibrio aespoeensis (strain ATCC 700646 / DSM 10631 / Aspo-2)</name>
    <name type="common">Desulfovibrio aespoeensis</name>
    <dbReference type="NCBI Taxonomy" id="643562"/>
    <lineage>
        <taxon>Bacteria</taxon>
        <taxon>Pseudomonadati</taxon>
        <taxon>Thermodesulfobacteriota</taxon>
        <taxon>Desulfovibrionia</taxon>
        <taxon>Desulfovibrionales</taxon>
        <taxon>Desulfovibrionaceae</taxon>
    </lineage>
</organism>
<dbReference type="HAMAP" id="MF_00956">
    <property type="entry name" value="GDP_fucose_synth"/>
    <property type="match status" value="1"/>
</dbReference>
<dbReference type="RefSeq" id="WP_013513044.1">
    <property type="nucleotide sequence ID" value="NC_014844.1"/>
</dbReference>
<protein>
    <recommendedName>
        <fullName evidence="5">GDP-L-fucose synthase</fullName>
        <ecNumber evidence="5">1.1.1.271</ecNumber>
    </recommendedName>
    <alternativeName>
        <fullName evidence="5">GDP-4-keto-6-deoxy-D-mannose-3,5-epimerase-4-reductase</fullName>
    </alternativeName>
</protein>
<dbReference type="KEGG" id="das:Daes_0078"/>
<reference evidence="7 8" key="2">
    <citation type="journal article" date="2014" name="Genome Announc.">
        <title>Complete Genome Sequence of the Subsurface, Mesophilic Sulfate-Reducing Bacterium Desulfovibrio aespoeensis Aspo-2.</title>
        <authorList>
            <person name="Pedersen K."/>
            <person name="Bengtsson A."/>
            <person name="Edlund J."/>
            <person name="Rabe L."/>
            <person name="Hazen T."/>
            <person name="Chakraborty R."/>
            <person name="Goodwin L."/>
            <person name="Shapiro N."/>
        </authorList>
    </citation>
    <scope>NUCLEOTIDE SEQUENCE [LARGE SCALE GENOMIC DNA]</scope>
    <source>
        <strain evidence="8">ATCC 700646 / DSM 10631 / Aspo-2</strain>
    </source>
</reference>
<evidence type="ECO:0000313" key="8">
    <source>
        <dbReference type="Proteomes" id="UP000002191"/>
    </source>
</evidence>
<dbReference type="GO" id="GO:0016853">
    <property type="term" value="F:isomerase activity"/>
    <property type="evidence" value="ECO:0007669"/>
    <property type="project" value="UniProtKB-KW"/>
</dbReference>
<dbReference type="SUPFAM" id="SSF51735">
    <property type="entry name" value="NAD(P)-binding Rossmann-fold domains"/>
    <property type="match status" value="1"/>
</dbReference>
<feature type="binding site" evidence="5">
    <location>
        <position position="268"/>
    </location>
    <ligand>
        <name>substrate</name>
    </ligand>
</feature>
<dbReference type="GO" id="GO:0042351">
    <property type="term" value="P:'de novo' GDP-L-fucose biosynthetic process"/>
    <property type="evidence" value="ECO:0007669"/>
    <property type="project" value="UniProtKB-UniRule"/>
</dbReference>
<dbReference type="PANTHER" id="PTHR43238:SF1">
    <property type="entry name" value="GDP-L-FUCOSE SYNTHASE"/>
    <property type="match status" value="1"/>
</dbReference>
<dbReference type="HOGENOM" id="CLU_007383_18_0_7"/>
<evidence type="ECO:0000256" key="1">
    <source>
        <dbReference type="ARBA" id="ARBA00005959"/>
    </source>
</evidence>
<feature type="binding site" evidence="5">
    <location>
        <position position="208"/>
    </location>
    <ligand>
        <name>substrate</name>
    </ligand>
</feature>
<feature type="binding site" evidence="5">
    <location>
        <position position="139"/>
    </location>
    <ligand>
        <name>NADP(+)</name>
        <dbReference type="ChEBI" id="CHEBI:58349"/>
    </ligand>
</feature>
<dbReference type="STRING" id="643562.Daes_0078"/>
<comment type="catalytic activity">
    <reaction evidence="5">
        <text>GDP-beta-L-fucose + NADP(+) = GDP-4-dehydro-alpha-D-rhamnose + NADPH + H(+)</text>
        <dbReference type="Rhea" id="RHEA:18885"/>
        <dbReference type="ChEBI" id="CHEBI:15378"/>
        <dbReference type="ChEBI" id="CHEBI:57273"/>
        <dbReference type="ChEBI" id="CHEBI:57783"/>
        <dbReference type="ChEBI" id="CHEBI:57964"/>
        <dbReference type="ChEBI" id="CHEBI:58349"/>
        <dbReference type="EC" id="1.1.1.271"/>
    </reaction>
</comment>
<dbReference type="Proteomes" id="UP000002191">
    <property type="component" value="Chromosome"/>
</dbReference>
<dbReference type="OrthoDB" id="9811425at2"/>
<sequence length="308" mass="34139">MGRETSVLVAGASKALGRAIVEALEDHERFAPMTAPQPEWSDQGETERFFAEHAPEHVIIAAGRSGGISFNRQRPATLIRDNLMVAANIIHAAHRHGVQRLLFLASSCIYPRMSEQPIQEQALLTGPLEPTNQAYAVAKIAGVELCRAYRTEYGHDFIPVAPTNYFGPGDDFSPENSHVVGALIRRMHEAREQALPFIEIWGTGQARREFMYTRDLGRACVFVLDKYQGHDLINIGTGFSLSIGELAEIIRDIVGYRGELRYDASKPDGMPVKELDGSVLRGLGFAEATPFRDALAATYQWFIQNKAK</sequence>
<dbReference type="EMBL" id="CP002431">
    <property type="protein sequence ID" value="ADU61107.1"/>
    <property type="molecule type" value="Genomic_DNA"/>
</dbReference>
<dbReference type="eggNOG" id="COG0451">
    <property type="taxonomic scope" value="Bacteria"/>
</dbReference>
<dbReference type="GO" id="GO:0070401">
    <property type="term" value="F:NADP+ binding"/>
    <property type="evidence" value="ECO:0007669"/>
    <property type="project" value="UniProtKB-UniRule"/>
</dbReference>
<comment type="pathway">
    <text evidence="5">Nucleotide-sugar biosynthesis; GDP-L-fucose biosynthesis via de novo pathway; GDP-L-fucose from GDP-alpha-D-mannose: step 2/2.</text>
</comment>
<keyword evidence="4 5" id="KW-0413">Isomerase</keyword>
<evidence type="ECO:0000256" key="5">
    <source>
        <dbReference type="HAMAP-Rule" id="MF_00956"/>
    </source>
</evidence>
<dbReference type="Gene3D" id="3.90.25.10">
    <property type="entry name" value="UDP-galactose 4-epimerase, domain 1"/>
    <property type="match status" value="1"/>
</dbReference>
<dbReference type="InterPro" id="IPR001509">
    <property type="entry name" value="Epimerase_deHydtase"/>
</dbReference>
<dbReference type="CDD" id="cd05239">
    <property type="entry name" value="GDP_FS_SDR_e"/>
    <property type="match status" value="1"/>
</dbReference>
<gene>
    <name evidence="5" type="primary">fcl</name>
    <name evidence="7" type="ordered locus">Daes_0078</name>
</gene>
<dbReference type="InterPro" id="IPR036291">
    <property type="entry name" value="NAD(P)-bd_dom_sf"/>
</dbReference>
<dbReference type="Gene3D" id="3.40.50.720">
    <property type="entry name" value="NAD(P)-binding Rossmann-like Domain"/>
    <property type="match status" value="1"/>
</dbReference>
<feature type="active site" description="Proton donor/acceptor" evidence="5">
    <location>
        <position position="135"/>
    </location>
</feature>